<dbReference type="InterPro" id="IPR038765">
    <property type="entry name" value="Papain-like_cys_pep_sf"/>
</dbReference>
<comment type="caution">
    <text evidence="2">The sequence shown here is derived from an EMBL/GenBank/DDBJ whole genome shotgun (WGS) entry which is preliminary data.</text>
</comment>
<dbReference type="Proteomes" id="UP000228754">
    <property type="component" value="Unassembled WGS sequence"/>
</dbReference>
<evidence type="ECO:0000313" key="3">
    <source>
        <dbReference type="Proteomes" id="UP000228754"/>
    </source>
</evidence>
<protein>
    <recommendedName>
        <fullName evidence="4">YycO</fullName>
    </recommendedName>
</protein>
<evidence type="ECO:0008006" key="4">
    <source>
        <dbReference type="Google" id="ProtNLM"/>
    </source>
</evidence>
<sequence>MHFKNFILSTTATTALVFTSLGFGSVASAEDKVATKKQIVNYILDMNPGLAKKELMEDINNIVVNEKKSELEILNQIQSELKVQEKSNKADYTTLGKNKGTKIIGSSKKGNVYYTNADTWGLNHGHVGMYYKNTQIVESVPKLGVRSISSSKRKVEKGAVVKSVKVSTKKKNAASDWGKGRIKKDGYSYNFATNRTTGHYGNKNCSKLIWSAFKLKAKIDIDKNGGLGVYPRDVRDSGYTKLVRTIK</sequence>
<dbReference type="Gene3D" id="3.90.1720.10">
    <property type="entry name" value="endopeptidase domain like (from Nostoc punctiforme)"/>
    <property type="match status" value="1"/>
</dbReference>
<dbReference type="OrthoDB" id="3242865at2"/>
<feature type="chain" id="PRO_5012450091" description="YycO" evidence="1">
    <location>
        <begin position="30"/>
        <end position="247"/>
    </location>
</feature>
<evidence type="ECO:0000256" key="1">
    <source>
        <dbReference type="SAM" id="SignalP"/>
    </source>
</evidence>
<dbReference type="SUPFAM" id="SSF54001">
    <property type="entry name" value="Cysteine proteinases"/>
    <property type="match status" value="1"/>
</dbReference>
<dbReference type="AlphaFoldDB" id="A0A2A5IEC5"/>
<feature type="signal peptide" evidence="1">
    <location>
        <begin position="1"/>
        <end position="29"/>
    </location>
</feature>
<reference evidence="2 3" key="1">
    <citation type="submission" date="2017-06" db="EMBL/GenBank/DDBJ databases">
        <title>Draft Genome Sequence of Bacillus sp Strain 36R Isolated from saline sediment at Atanasia, Sonora, Mexico.</title>
        <authorList>
            <person name="Sanchez Diaz R."/>
            <person name="Quiroz Macias M.E."/>
            <person name="Ibarra Gamez J.C."/>
            <person name="Enciso Ibarra J."/>
            <person name="Gomez Gil B."/>
            <person name="Galaviz Silva L."/>
        </authorList>
    </citation>
    <scope>NUCLEOTIDE SEQUENCE [LARGE SCALE GENOMIC DNA]</scope>
    <source>
        <strain evidence="2 3">36R_ATNSAL</strain>
    </source>
</reference>
<organism evidence="2 3">
    <name type="scientific">Bacillus pumilus</name>
    <name type="common">Bacillus mesentericus</name>
    <dbReference type="NCBI Taxonomy" id="1408"/>
    <lineage>
        <taxon>Bacteria</taxon>
        <taxon>Bacillati</taxon>
        <taxon>Bacillota</taxon>
        <taxon>Bacilli</taxon>
        <taxon>Bacillales</taxon>
        <taxon>Bacillaceae</taxon>
        <taxon>Bacillus</taxon>
    </lineage>
</organism>
<dbReference type="EMBL" id="NKHG01000231">
    <property type="protein sequence ID" value="PCK15369.1"/>
    <property type="molecule type" value="Genomic_DNA"/>
</dbReference>
<proteinExistence type="predicted"/>
<keyword evidence="1" id="KW-0732">Signal</keyword>
<name>A0A2A5IEC5_BACPU</name>
<gene>
    <name evidence="2" type="ORF">CEY02_20810</name>
</gene>
<accession>A0A2A5IEC5</accession>
<evidence type="ECO:0000313" key="2">
    <source>
        <dbReference type="EMBL" id="PCK15369.1"/>
    </source>
</evidence>